<protein>
    <recommendedName>
        <fullName evidence="3">DUF3293 domain-containing protein</fullName>
    </recommendedName>
</protein>
<evidence type="ECO:0008006" key="3">
    <source>
        <dbReference type="Google" id="ProtNLM"/>
    </source>
</evidence>
<dbReference type="EMBL" id="LR778175">
    <property type="protein sequence ID" value="CAB1276450.1"/>
    <property type="molecule type" value="Genomic_DNA"/>
</dbReference>
<proteinExistence type="predicted"/>
<gene>
    <name evidence="1" type="ORF">NSCAC_1178</name>
</gene>
<reference evidence="1 2" key="1">
    <citation type="submission" date="2020-03" db="EMBL/GenBank/DDBJ databases">
        <authorList>
            <person name="Picone N."/>
        </authorList>
    </citation>
    <scope>NUCLEOTIDE SEQUENCE [LARGE SCALE GENOMIC DNA]</scope>
    <source>
        <strain evidence="1">NSCAC1</strain>
    </source>
</reference>
<dbReference type="AlphaFoldDB" id="A0A7G1QAH0"/>
<name>A0A7G1QAH0_9GAMM</name>
<dbReference type="Pfam" id="PF11697">
    <property type="entry name" value="DUF3293"/>
    <property type="match status" value="1"/>
</dbReference>
<evidence type="ECO:0000313" key="1">
    <source>
        <dbReference type="EMBL" id="CAB1276450.1"/>
    </source>
</evidence>
<dbReference type="KEGG" id="ntg:NSCAC_1178"/>
<organism evidence="1 2">
    <name type="scientific">Candidatus Nitrosacidococcus tergens</name>
    <dbReference type="NCBI Taxonomy" id="553981"/>
    <lineage>
        <taxon>Bacteria</taxon>
        <taxon>Pseudomonadati</taxon>
        <taxon>Pseudomonadota</taxon>
        <taxon>Gammaproteobacteria</taxon>
        <taxon>Chromatiales</taxon>
        <taxon>Chromatiaceae</taxon>
        <taxon>Candidatus Nitrosacidococcus</taxon>
    </lineage>
</organism>
<sequence length="130" mass="15147">MNPVYFETHFKTPTYIKNWPNEFAIITAYATTGEVWTEERNNQADNNLKSELLKQSGWVERLIGYSPTTGHAEPGWATAISFDIACNIGQLFYQDAIYYVESNQLYVSFCDHRRFKVFVESFQARIESRL</sequence>
<dbReference type="Proteomes" id="UP000516072">
    <property type="component" value="Chromosome"/>
</dbReference>
<keyword evidence="2" id="KW-1185">Reference proteome</keyword>
<dbReference type="RefSeq" id="WP_197743890.1">
    <property type="nucleotide sequence ID" value="NZ_LR778175.1"/>
</dbReference>
<accession>A0A7G1QAH0</accession>
<dbReference type="InterPro" id="IPR021710">
    <property type="entry name" value="DUF3293"/>
</dbReference>
<evidence type="ECO:0000313" key="2">
    <source>
        <dbReference type="Proteomes" id="UP000516072"/>
    </source>
</evidence>